<evidence type="ECO:0000313" key="2">
    <source>
        <dbReference type="Proteomes" id="UP001500064"/>
    </source>
</evidence>
<reference evidence="1 2" key="1">
    <citation type="journal article" date="2019" name="Int. J. Syst. Evol. Microbiol.">
        <title>The Global Catalogue of Microorganisms (GCM) 10K type strain sequencing project: providing services to taxonomists for standard genome sequencing and annotation.</title>
        <authorList>
            <consortium name="The Broad Institute Genomics Platform"/>
            <consortium name="The Broad Institute Genome Sequencing Center for Infectious Disease"/>
            <person name="Wu L."/>
            <person name="Ma J."/>
        </authorList>
    </citation>
    <scope>NUCLEOTIDE SEQUENCE [LARGE SCALE GENOMIC DNA]</scope>
    <source>
        <strain evidence="1 2">JCM 13929</strain>
    </source>
</reference>
<organism evidence="1 2">
    <name type="scientific">Nonomuraea maheshkhaliensis</name>
    <dbReference type="NCBI Taxonomy" id="419590"/>
    <lineage>
        <taxon>Bacteria</taxon>
        <taxon>Bacillati</taxon>
        <taxon>Actinomycetota</taxon>
        <taxon>Actinomycetes</taxon>
        <taxon>Streptosporangiales</taxon>
        <taxon>Streptosporangiaceae</taxon>
        <taxon>Nonomuraea</taxon>
    </lineage>
</organism>
<keyword evidence="2" id="KW-1185">Reference proteome</keyword>
<dbReference type="Proteomes" id="UP001500064">
    <property type="component" value="Unassembled WGS sequence"/>
</dbReference>
<comment type="caution">
    <text evidence="1">The sequence shown here is derived from an EMBL/GenBank/DDBJ whole genome shotgun (WGS) entry which is preliminary data.</text>
</comment>
<sequence length="90" mass="10002">MVHDVPDVGTVNLGNVWRRLGDDRFDIGLYELVELLAERAGGVARRPRAGVRSVRAGRDSRTFAAMDMDPVNRQVHVVAWLPRRRIGPGG</sequence>
<evidence type="ECO:0000313" key="1">
    <source>
        <dbReference type="EMBL" id="GAA1623669.1"/>
    </source>
</evidence>
<name>A0ABN2EZF7_9ACTN</name>
<accession>A0ABN2EZF7</accession>
<dbReference type="EMBL" id="BAAAMU010000011">
    <property type="protein sequence ID" value="GAA1623669.1"/>
    <property type="molecule type" value="Genomic_DNA"/>
</dbReference>
<protein>
    <submittedName>
        <fullName evidence="1">Uncharacterized protein</fullName>
    </submittedName>
</protein>
<proteinExistence type="predicted"/>
<gene>
    <name evidence="1" type="ORF">GCM10009733_020380</name>
</gene>